<reference evidence="2" key="1">
    <citation type="submission" date="2020-05" db="EMBL/GenBank/DDBJ databases">
        <title>Phylogenomic resolution of chytrid fungi.</title>
        <authorList>
            <person name="Stajich J.E."/>
            <person name="Amses K."/>
            <person name="Simmons R."/>
            <person name="Seto K."/>
            <person name="Myers J."/>
            <person name="Bonds A."/>
            <person name="Quandt C.A."/>
            <person name="Barry K."/>
            <person name="Liu P."/>
            <person name="Grigoriev I."/>
            <person name="Longcore J.E."/>
            <person name="James T.Y."/>
        </authorList>
    </citation>
    <scope>NUCLEOTIDE SEQUENCE</scope>
    <source>
        <strain evidence="2">JEL0318</strain>
    </source>
</reference>
<comment type="caution">
    <text evidence="2">The sequence shown here is derived from an EMBL/GenBank/DDBJ whole genome shotgun (WGS) entry which is preliminary data.</text>
</comment>
<name>A0AAD5SCW0_9FUNG</name>
<dbReference type="AlphaFoldDB" id="A0AAD5SCW0"/>
<dbReference type="EMBL" id="JADGJD010000397">
    <property type="protein sequence ID" value="KAJ3051426.1"/>
    <property type="molecule type" value="Genomic_DNA"/>
</dbReference>
<gene>
    <name evidence="2" type="ORF">HK097_007546</name>
</gene>
<feature type="region of interest" description="Disordered" evidence="1">
    <location>
        <begin position="1"/>
        <end position="46"/>
    </location>
</feature>
<feature type="compositionally biased region" description="Basic residues" evidence="1">
    <location>
        <begin position="23"/>
        <end position="39"/>
    </location>
</feature>
<dbReference type="InterPro" id="IPR019034">
    <property type="entry name" value="UPF0390"/>
</dbReference>
<dbReference type="Pfam" id="PF09495">
    <property type="entry name" value="DUF2462"/>
    <property type="match status" value="1"/>
</dbReference>
<evidence type="ECO:0000313" key="2">
    <source>
        <dbReference type="EMBL" id="KAJ3051426.1"/>
    </source>
</evidence>
<proteinExistence type="predicted"/>
<evidence type="ECO:0000313" key="3">
    <source>
        <dbReference type="Proteomes" id="UP001212841"/>
    </source>
</evidence>
<evidence type="ECO:0000256" key="1">
    <source>
        <dbReference type="SAM" id="MobiDB-lite"/>
    </source>
</evidence>
<protein>
    <submittedName>
        <fullName evidence="2">Uncharacterized protein</fullName>
    </submittedName>
</protein>
<keyword evidence="3" id="KW-1185">Reference proteome</keyword>
<sequence>MAQGAIKNAGASALKKQQEKKSLGPKRREGKHIAPKKRALVTQKNLQKKLSAKSISQTEKLMAARAGATGKLTIMKGIADKANAEQKEKAKKK</sequence>
<organism evidence="2 3">
    <name type="scientific">Rhizophlyctis rosea</name>
    <dbReference type="NCBI Taxonomy" id="64517"/>
    <lineage>
        <taxon>Eukaryota</taxon>
        <taxon>Fungi</taxon>
        <taxon>Fungi incertae sedis</taxon>
        <taxon>Chytridiomycota</taxon>
        <taxon>Chytridiomycota incertae sedis</taxon>
        <taxon>Chytridiomycetes</taxon>
        <taxon>Rhizophlyctidales</taxon>
        <taxon>Rhizophlyctidaceae</taxon>
        <taxon>Rhizophlyctis</taxon>
    </lineage>
</organism>
<dbReference type="Proteomes" id="UP001212841">
    <property type="component" value="Unassembled WGS sequence"/>
</dbReference>
<accession>A0AAD5SCW0</accession>